<evidence type="ECO:0000313" key="3">
    <source>
        <dbReference type="EMBL" id="OVF06523.1"/>
    </source>
</evidence>
<gene>
    <name evidence="3" type="ORF">A9F13_20g00143</name>
</gene>
<feature type="region of interest" description="Disordered" evidence="2">
    <location>
        <begin position="270"/>
        <end position="343"/>
    </location>
</feature>
<dbReference type="Proteomes" id="UP000195602">
    <property type="component" value="Unassembled WGS sequence"/>
</dbReference>
<name>A0AA91PWV8_CLALS</name>
<evidence type="ECO:0000313" key="4">
    <source>
        <dbReference type="Proteomes" id="UP000195602"/>
    </source>
</evidence>
<comment type="caution">
    <text evidence="3">The sequence shown here is derived from an EMBL/GenBank/DDBJ whole genome shotgun (WGS) entry which is preliminary data.</text>
</comment>
<evidence type="ECO:0000256" key="1">
    <source>
        <dbReference type="SAM" id="Coils"/>
    </source>
</evidence>
<proteinExistence type="predicted"/>
<evidence type="ECO:0000256" key="2">
    <source>
        <dbReference type="SAM" id="MobiDB-lite"/>
    </source>
</evidence>
<keyword evidence="1" id="KW-0175">Coiled coil</keyword>
<reference evidence="3 4" key="1">
    <citation type="submission" date="2017-04" db="EMBL/GenBank/DDBJ databases">
        <title>Draft genome of the yeast Clavispora lusitaniae type strain CBS 6936.</title>
        <authorList>
            <person name="Durrens P."/>
            <person name="Klopp C."/>
            <person name="Biteau N."/>
            <person name="Fitton-Ouhabi V."/>
            <person name="Dementhon K."/>
            <person name="Accoceberry I."/>
            <person name="Sherman D.J."/>
            <person name="Noel T."/>
        </authorList>
    </citation>
    <scope>NUCLEOTIDE SEQUENCE [LARGE SCALE GENOMIC DNA]</scope>
    <source>
        <strain evidence="3 4">CBS 6936</strain>
    </source>
</reference>
<dbReference type="AlphaFoldDB" id="A0AA91PWV8"/>
<dbReference type="KEGG" id="clus:A9F13_20g00143"/>
<feature type="compositionally biased region" description="Polar residues" evidence="2">
    <location>
        <begin position="318"/>
        <end position="343"/>
    </location>
</feature>
<accession>A0AA91PWV8</accession>
<organism evidence="3 4">
    <name type="scientific">Clavispora lusitaniae</name>
    <name type="common">Candida lusitaniae</name>
    <dbReference type="NCBI Taxonomy" id="36911"/>
    <lineage>
        <taxon>Eukaryota</taxon>
        <taxon>Fungi</taxon>
        <taxon>Dikarya</taxon>
        <taxon>Ascomycota</taxon>
        <taxon>Saccharomycotina</taxon>
        <taxon>Pichiomycetes</taxon>
        <taxon>Metschnikowiaceae</taxon>
        <taxon>Clavispora</taxon>
    </lineage>
</organism>
<dbReference type="EMBL" id="LYUB02000020">
    <property type="protein sequence ID" value="OVF06523.1"/>
    <property type="molecule type" value="Genomic_DNA"/>
</dbReference>
<feature type="coiled-coil region" evidence="1">
    <location>
        <begin position="175"/>
        <end position="225"/>
    </location>
</feature>
<sequence>MGSTVQPTEYKEPSERTSVLGFASSILNGNTVEGGLRSLTYKSIFASKLVDELDLVRDCIVSDKPQLTRITDTDTSKNRLEALRSEVSELKNIKPARDSADDQKVSQFNLRLDEELNQNRSVSDSYSNDVKEYYSSVFQNLDITFSNKSYVKHTVKYQGKVERMEDVEGFDRSIYERARERRMEEEHAKQLEEEERKRQELEEKLKEQERLRAEELQKKELARLEYDRTDNYVSSEEYPQNSEYLQNVGYTQTAEYSQNPQQQHTEYNAAHQYPPNSHPINGMSPVPMQQLYNNDGLNDSDAMHLDGDSSMTGGADSYSMSPNPDQFTPMAQDSPYSQAQSPF</sequence>
<protein>
    <submittedName>
        <fullName evidence="3">Uncharacterized protein</fullName>
    </submittedName>
</protein>